<dbReference type="Proteomes" id="UP000030764">
    <property type="component" value="Unassembled WGS sequence"/>
</dbReference>
<sequence>MGENAESSNSTSAGFLDGLKSKRQIPELVEFLNESKPVKIPKVEIPIGQNPDSRNPER</sequence>
<dbReference type="AlphaFoldDB" id="A0A085LSH3"/>
<evidence type="ECO:0000313" key="1">
    <source>
        <dbReference type="EMBL" id="KFD47919.1"/>
    </source>
</evidence>
<dbReference type="EMBL" id="KL363310">
    <property type="protein sequence ID" value="KFD47919.1"/>
    <property type="molecule type" value="Genomic_DNA"/>
</dbReference>
<accession>A0A085LSH3</accession>
<keyword evidence="2" id="KW-1185">Reference proteome</keyword>
<gene>
    <name evidence="1" type="ORF">M513_11210</name>
</gene>
<evidence type="ECO:0000313" key="2">
    <source>
        <dbReference type="Proteomes" id="UP000030764"/>
    </source>
</evidence>
<protein>
    <submittedName>
        <fullName evidence="1">Uncharacterized protein</fullName>
    </submittedName>
</protein>
<reference evidence="1 2" key="1">
    <citation type="journal article" date="2014" name="Nat. Genet.">
        <title>Genome and transcriptome of the porcine whipworm Trichuris suis.</title>
        <authorList>
            <person name="Jex A.R."/>
            <person name="Nejsum P."/>
            <person name="Schwarz E.M."/>
            <person name="Hu L."/>
            <person name="Young N.D."/>
            <person name="Hall R.S."/>
            <person name="Korhonen P.K."/>
            <person name="Liao S."/>
            <person name="Thamsborg S."/>
            <person name="Xia J."/>
            <person name="Xu P."/>
            <person name="Wang S."/>
            <person name="Scheerlinck J.P."/>
            <person name="Hofmann A."/>
            <person name="Sternberg P.W."/>
            <person name="Wang J."/>
            <person name="Gasser R.B."/>
        </authorList>
    </citation>
    <scope>NUCLEOTIDE SEQUENCE [LARGE SCALE GENOMIC DNA]</scope>
    <source>
        <strain evidence="1">DCEP-RM93M</strain>
    </source>
</reference>
<name>A0A085LSH3_9BILA</name>
<proteinExistence type="predicted"/>
<organism evidence="1 2">
    <name type="scientific">Trichuris suis</name>
    <name type="common">pig whipworm</name>
    <dbReference type="NCBI Taxonomy" id="68888"/>
    <lineage>
        <taxon>Eukaryota</taxon>
        <taxon>Metazoa</taxon>
        <taxon>Ecdysozoa</taxon>
        <taxon>Nematoda</taxon>
        <taxon>Enoplea</taxon>
        <taxon>Dorylaimia</taxon>
        <taxon>Trichinellida</taxon>
        <taxon>Trichuridae</taxon>
        <taxon>Trichuris</taxon>
    </lineage>
</organism>